<dbReference type="AlphaFoldDB" id="A0AAN7D788"/>
<reference evidence="1 2" key="1">
    <citation type="submission" date="2022-11" db="EMBL/GenBank/DDBJ databases">
        <title>Mucor velutinosus strain NIH1002 WGS.</title>
        <authorList>
            <person name="Subramanian P."/>
            <person name="Mullikin J.C."/>
            <person name="Segre J.A."/>
            <person name="Zelazny A.M."/>
        </authorList>
    </citation>
    <scope>NUCLEOTIDE SEQUENCE [LARGE SCALE GENOMIC DNA]</scope>
    <source>
        <strain evidence="1 2">NIH1002</strain>
    </source>
</reference>
<dbReference type="GeneID" id="89947510"/>
<dbReference type="EC" id="5.3.1.16" evidence="1"/>
<keyword evidence="1" id="KW-0413">Isomerase</keyword>
<comment type="caution">
    <text evidence="1">The sequence shown here is derived from an EMBL/GenBank/DDBJ whole genome shotgun (WGS) entry which is preliminary data.</text>
</comment>
<dbReference type="RefSeq" id="XP_064678475.1">
    <property type="nucleotide sequence ID" value="XM_064823163.1"/>
</dbReference>
<dbReference type="EMBL" id="JASEJX010000025">
    <property type="protein sequence ID" value="KAK4511809.1"/>
    <property type="molecule type" value="Genomic_DNA"/>
</dbReference>
<name>A0AAN7D788_9FUNG</name>
<dbReference type="GO" id="GO:0003949">
    <property type="term" value="F:1-(5-phosphoribosyl)-5-[(5-phosphoribosylamino)methylideneamino]imidazole-4-carboxamide isomerase activity"/>
    <property type="evidence" value="ECO:0007669"/>
    <property type="project" value="UniProtKB-EC"/>
</dbReference>
<proteinExistence type="predicted"/>
<evidence type="ECO:0000313" key="1">
    <source>
        <dbReference type="EMBL" id="KAK4511809.1"/>
    </source>
</evidence>
<sequence length="64" mass="7561">MEKSIETDVFPLYLYILNEGIPKDFDVHQFLRAFKVGCFEVNEIALMPQELDYATLVFVENWTE</sequence>
<accession>A0AAN7D788</accession>
<keyword evidence="2" id="KW-1185">Reference proteome</keyword>
<protein>
    <submittedName>
        <fullName evidence="1">Enzyme that catalyzes the fourth step in the histidine pathway</fullName>
        <ecNumber evidence="1">5.3.1.16</ecNumber>
    </submittedName>
</protein>
<organism evidence="1 2">
    <name type="scientific">Mucor velutinosus</name>
    <dbReference type="NCBI Taxonomy" id="708070"/>
    <lineage>
        <taxon>Eukaryota</taxon>
        <taxon>Fungi</taxon>
        <taxon>Fungi incertae sedis</taxon>
        <taxon>Mucoromycota</taxon>
        <taxon>Mucoromycotina</taxon>
        <taxon>Mucoromycetes</taxon>
        <taxon>Mucorales</taxon>
        <taxon>Mucorineae</taxon>
        <taxon>Mucoraceae</taxon>
        <taxon>Mucor</taxon>
    </lineage>
</organism>
<dbReference type="Proteomes" id="UP001304243">
    <property type="component" value="Unassembled WGS sequence"/>
</dbReference>
<gene>
    <name evidence="1" type="primary">HIS6</name>
    <name evidence="1" type="ORF">ATC70_003808</name>
</gene>
<evidence type="ECO:0000313" key="2">
    <source>
        <dbReference type="Proteomes" id="UP001304243"/>
    </source>
</evidence>